<evidence type="ECO:0000256" key="4">
    <source>
        <dbReference type="ARBA" id="ARBA00022741"/>
    </source>
</evidence>
<accession>A0A1C7M584</accession>
<evidence type="ECO:0000313" key="11">
    <source>
        <dbReference type="EMBL" id="OBZ71556.1"/>
    </source>
</evidence>
<keyword evidence="5 11" id="KW-0418">Kinase</keyword>
<evidence type="ECO:0000256" key="8">
    <source>
        <dbReference type="ARBA" id="ARBA00048679"/>
    </source>
</evidence>
<dbReference type="InterPro" id="IPR011009">
    <property type="entry name" value="Kinase-like_dom_sf"/>
</dbReference>
<evidence type="ECO:0000256" key="1">
    <source>
        <dbReference type="ARBA" id="ARBA00012513"/>
    </source>
</evidence>
<reference evidence="11 12" key="1">
    <citation type="submission" date="2016-03" db="EMBL/GenBank/DDBJ databases">
        <title>Whole genome sequencing of Grifola frondosa 9006-11.</title>
        <authorList>
            <person name="Min B."/>
            <person name="Park H."/>
            <person name="Kim J.-G."/>
            <person name="Cho H."/>
            <person name="Oh Y.-L."/>
            <person name="Kong W.-S."/>
            <person name="Choi I.-G."/>
        </authorList>
    </citation>
    <scope>NUCLEOTIDE SEQUENCE [LARGE SCALE GENOMIC DNA]</scope>
    <source>
        <strain evidence="11 12">9006-11</strain>
    </source>
</reference>
<dbReference type="GO" id="GO:0050684">
    <property type="term" value="P:regulation of mRNA processing"/>
    <property type="evidence" value="ECO:0007669"/>
    <property type="project" value="TreeGrafter"/>
</dbReference>
<dbReference type="EMBL" id="LUGG01000011">
    <property type="protein sequence ID" value="OBZ71556.1"/>
    <property type="molecule type" value="Genomic_DNA"/>
</dbReference>
<dbReference type="InterPro" id="IPR032675">
    <property type="entry name" value="LRR_dom_sf"/>
</dbReference>
<evidence type="ECO:0000256" key="6">
    <source>
        <dbReference type="ARBA" id="ARBA00022840"/>
    </source>
</evidence>
<dbReference type="GO" id="GO:0005524">
    <property type="term" value="F:ATP binding"/>
    <property type="evidence" value="ECO:0007669"/>
    <property type="project" value="UniProtKB-UniRule"/>
</dbReference>
<dbReference type="PROSITE" id="PS00107">
    <property type="entry name" value="PROTEIN_KINASE_ATP"/>
    <property type="match status" value="1"/>
</dbReference>
<dbReference type="InterPro" id="IPR017441">
    <property type="entry name" value="Protein_kinase_ATP_BS"/>
</dbReference>
<name>A0A1C7M584_GRIFR</name>
<keyword evidence="2" id="KW-0723">Serine/threonine-protein kinase</keyword>
<keyword evidence="3" id="KW-0808">Transferase</keyword>
<comment type="catalytic activity">
    <reaction evidence="7">
        <text>L-threonyl-[protein] + ATP = O-phospho-L-threonyl-[protein] + ADP + H(+)</text>
        <dbReference type="Rhea" id="RHEA:46608"/>
        <dbReference type="Rhea" id="RHEA-COMP:11060"/>
        <dbReference type="Rhea" id="RHEA-COMP:11605"/>
        <dbReference type="ChEBI" id="CHEBI:15378"/>
        <dbReference type="ChEBI" id="CHEBI:30013"/>
        <dbReference type="ChEBI" id="CHEBI:30616"/>
        <dbReference type="ChEBI" id="CHEBI:61977"/>
        <dbReference type="ChEBI" id="CHEBI:456216"/>
        <dbReference type="EC" id="2.7.11.1"/>
    </reaction>
</comment>
<protein>
    <recommendedName>
        <fullName evidence="1">non-specific serine/threonine protein kinase</fullName>
        <ecNumber evidence="1">2.7.11.1</ecNumber>
    </recommendedName>
</protein>
<evidence type="ECO:0000259" key="10">
    <source>
        <dbReference type="PROSITE" id="PS50011"/>
    </source>
</evidence>
<dbReference type="STRING" id="5627.A0A1C7M584"/>
<dbReference type="Gene3D" id="3.30.200.20">
    <property type="entry name" value="Phosphorylase Kinase, domain 1"/>
    <property type="match status" value="1"/>
</dbReference>
<comment type="catalytic activity">
    <reaction evidence="8">
        <text>L-seryl-[protein] + ATP = O-phospho-L-seryl-[protein] + ADP + H(+)</text>
        <dbReference type="Rhea" id="RHEA:17989"/>
        <dbReference type="Rhea" id="RHEA-COMP:9863"/>
        <dbReference type="Rhea" id="RHEA-COMP:11604"/>
        <dbReference type="ChEBI" id="CHEBI:15378"/>
        <dbReference type="ChEBI" id="CHEBI:29999"/>
        <dbReference type="ChEBI" id="CHEBI:30616"/>
        <dbReference type="ChEBI" id="CHEBI:83421"/>
        <dbReference type="ChEBI" id="CHEBI:456216"/>
        <dbReference type="EC" id="2.7.11.1"/>
    </reaction>
</comment>
<gene>
    <name evidence="11" type="primary">SRPK_7</name>
    <name evidence="11" type="ORF">A0H81_08506</name>
</gene>
<evidence type="ECO:0000256" key="9">
    <source>
        <dbReference type="PROSITE-ProRule" id="PRU10141"/>
    </source>
</evidence>
<keyword evidence="6 9" id="KW-0067">ATP-binding</keyword>
<dbReference type="Pfam" id="PF00069">
    <property type="entry name" value="Pkinase"/>
    <property type="match status" value="1"/>
</dbReference>
<dbReference type="PANTHER" id="PTHR47634">
    <property type="entry name" value="PROTEIN KINASE DOMAIN-CONTAINING PROTEIN-RELATED"/>
    <property type="match status" value="1"/>
</dbReference>
<evidence type="ECO:0000256" key="3">
    <source>
        <dbReference type="ARBA" id="ARBA00022679"/>
    </source>
</evidence>
<dbReference type="SUPFAM" id="SSF56112">
    <property type="entry name" value="Protein kinase-like (PK-like)"/>
    <property type="match status" value="1"/>
</dbReference>
<evidence type="ECO:0000256" key="7">
    <source>
        <dbReference type="ARBA" id="ARBA00047899"/>
    </source>
</evidence>
<comment type="caution">
    <text evidence="11">The sequence shown here is derived from an EMBL/GenBank/DDBJ whole genome shotgun (WGS) entry which is preliminary data.</text>
</comment>
<feature type="domain" description="Protein kinase" evidence="10">
    <location>
        <begin position="34"/>
        <end position="354"/>
    </location>
</feature>
<dbReference type="EC" id="2.7.11.1" evidence="1"/>
<sequence length="804" mass="89575">MFAAIRRALAKPVERVASPLYYPLRVGDVIRERYTILRQLGSGRHSTVWLSKDNVSGSDVALKIACADISAEGQHCINENVFLERVQTADPSHLGYSHVIHMHEHFQLTSPVGIHSCTVLDLLGQDLNRVRFEFGKGPLPVALVKRITKDVLLGLDYLHRSCGIIHTDIKPDNLLFTLPEKDVSARSTEGGASPASGPSYAESVGSSVVISDLGVASWKDDPFDGVVQSYCLRAPEIYLRAPWGPPIDIWGFGCVIFELATCSLLFNPQKTEKWSQDDDHLALMTEAFGPFPSAFLARGLHTSHFFDKSGELLRIPNNTLRRTSLKDILRIACHLDPEEEPSELFVDFLSNTKVGFSAGFNRRMYTRAAMSVSFPYKNIDTSTDKVTEISTALLDDPASIPQIESFRITDGLDDTGDTAVTEEVVFSASNALEHVLQTLSKQGHLKEFEWTGTCIFYTTSHRSPLVWDALAANARILERLNLAFFCEEEASFIAFASNAPYYALRSLRLDLDAAHGWDGSNLLNLLSSLPHVTSLSLILPTCCGVENLPLSFTLPKLQTLVYRSCEMDSDQEPPNSTFLSRHPNITSLSLHTDQGFDISDATLPNLRALSYDQFELSESHSPLFSRSRPLVHLRLHNYLPSEFPRKEDIENLAPRLRCLEINYFIHMFRQCALPALNDFSGKFPHLRELGITAESGNTLPPPDPLCAHDLAKLLAAVQSMELPQLQVLRLKDSAGKPLPAEFNLANLPPVPSTLQYIRWDVGGTRQLYRIERSGKKTIAVECEPLPVRGREWTDESVLDHMLST</sequence>
<dbReference type="Gene3D" id="3.80.10.10">
    <property type="entry name" value="Ribonuclease Inhibitor"/>
    <property type="match status" value="1"/>
</dbReference>
<dbReference type="GO" id="GO:0000245">
    <property type="term" value="P:spliceosomal complex assembly"/>
    <property type="evidence" value="ECO:0007669"/>
    <property type="project" value="TreeGrafter"/>
</dbReference>
<keyword evidence="12" id="KW-1185">Reference proteome</keyword>
<proteinExistence type="predicted"/>
<dbReference type="Gene3D" id="1.10.510.10">
    <property type="entry name" value="Transferase(Phosphotransferase) domain 1"/>
    <property type="match status" value="1"/>
</dbReference>
<dbReference type="GO" id="GO:0005634">
    <property type="term" value="C:nucleus"/>
    <property type="evidence" value="ECO:0007669"/>
    <property type="project" value="TreeGrafter"/>
</dbReference>
<evidence type="ECO:0000256" key="2">
    <source>
        <dbReference type="ARBA" id="ARBA00022527"/>
    </source>
</evidence>
<keyword evidence="4 9" id="KW-0547">Nucleotide-binding</keyword>
<dbReference type="PROSITE" id="PS50011">
    <property type="entry name" value="PROTEIN_KINASE_DOM"/>
    <property type="match status" value="1"/>
</dbReference>
<dbReference type="SUPFAM" id="SSF52058">
    <property type="entry name" value="L domain-like"/>
    <property type="match status" value="1"/>
</dbReference>
<evidence type="ECO:0000313" key="12">
    <source>
        <dbReference type="Proteomes" id="UP000092993"/>
    </source>
</evidence>
<feature type="binding site" evidence="9">
    <location>
        <position position="63"/>
    </location>
    <ligand>
        <name>ATP</name>
        <dbReference type="ChEBI" id="CHEBI:30616"/>
    </ligand>
</feature>
<dbReference type="GO" id="GO:0004674">
    <property type="term" value="F:protein serine/threonine kinase activity"/>
    <property type="evidence" value="ECO:0007669"/>
    <property type="project" value="UniProtKB-KW"/>
</dbReference>
<dbReference type="InterPro" id="IPR051334">
    <property type="entry name" value="SRPK"/>
</dbReference>
<dbReference type="PROSITE" id="PS00108">
    <property type="entry name" value="PROTEIN_KINASE_ST"/>
    <property type="match status" value="1"/>
</dbReference>
<dbReference type="GO" id="GO:0005737">
    <property type="term" value="C:cytoplasm"/>
    <property type="evidence" value="ECO:0007669"/>
    <property type="project" value="TreeGrafter"/>
</dbReference>
<dbReference type="OrthoDB" id="5979581at2759"/>
<evidence type="ECO:0000256" key="5">
    <source>
        <dbReference type="ARBA" id="ARBA00022777"/>
    </source>
</evidence>
<dbReference type="InterPro" id="IPR008271">
    <property type="entry name" value="Ser/Thr_kinase_AS"/>
</dbReference>
<dbReference type="AlphaFoldDB" id="A0A1C7M584"/>
<dbReference type="PANTHER" id="PTHR47634:SF9">
    <property type="entry name" value="PROTEIN KINASE DOMAIN-CONTAINING PROTEIN-RELATED"/>
    <property type="match status" value="1"/>
</dbReference>
<dbReference type="SMART" id="SM00220">
    <property type="entry name" value="S_TKc"/>
    <property type="match status" value="1"/>
</dbReference>
<organism evidence="11 12">
    <name type="scientific">Grifola frondosa</name>
    <name type="common">Maitake</name>
    <name type="synonym">Polyporus frondosus</name>
    <dbReference type="NCBI Taxonomy" id="5627"/>
    <lineage>
        <taxon>Eukaryota</taxon>
        <taxon>Fungi</taxon>
        <taxon>Dikarya</taxon>
        <taxon>Basidiomycota</taxon>
        <taxon>Agaricomycotina</taxon>
        <taxon>Agaricomycetes</taxon>
        <taxon>Polyporales</taxon>
        <taxon>Grifolaceae</taxon>
        <taxon>Grifola</taxon>
    </lineage>
</organism>
<dbReference type="Proteomes" id="UP000092993">
    <property type="component" value="Unassembled WGS sequence"/>
</dbReference>
<dbReference type="InterPro" id="IPR000719">
    <property type="entry name" value="Prot_kinase_dom"/>
</dbReference>